<gene>
    <name evidence="2" type="ORF">ADK34_21700</name>
</gene>
<dbReference type="EMBL" id="LGUP01000238">
    <property type="protein sequence ID" value="KOG22563.1"/>
    <property type="molecule type" value="Genomic_DNA"/>
</dbReference>
<proteinExistence type="predicted"/>
<organism evidence="2 3">
    <name type="scientific">Streptomyces viridochromogenes</name>
    <dbReference type="NCBI Taxonomy" id="1938"/>
    <lineage>
        <taxon>Bacteria</taxon>
        <taxon>Bacillati</taxon>
        <taxon>Actinomycetota</taxon>
        <taxon>Actinomycetes</taxon>
        <taxon>Kitasatosporales</taxon>
        <taxon>Streptomycetaceae</taxon>
        <taxon>Streptomyces</taxon>
    </lineage>
</organism>
<evidence type="ECO:0000313" key="3">
    <source>
        <dbReference type="Proteomes" id="UP000037023"/>
    </source>
</evidence>
<evidence type="ECO:0000313" key="2">
    <source>
        <dbReference type="EMBL" id="KOG22563.1"/>
    </source>
</evidence>
<keyword evidence="1" id="KW-0812">Transmembrane</keyword>
<reference evidence="2 3" key="1">
    <citation type="submission" date="2015-06" db="EMBL/GenBank/DDBJ databases">
        <authorList>
            <person name="Hoefler B.C."/>
            <person name="Straight P.D."/>
        </authorList>
    </citation>
    <scope>NUCLEOTIDE SEQUENCE [LARGE SCALE GENOMIC DNA]</scope>
    <source>
        <strain evidence="2 3">NRRL 3427</strain>
    </source>
</reference>
<dbReference type="PATRIC" id="fig|1938.6.peg.4673"/>
<comment type="caution">
    <text evidence="2">The sequence shown here is derived from an EMBL/GenBank/DDBJ whole genome shotgun (WGS) entry which is preliminary data.</text>
</comment>
<feature type="transmembrane region" description="Helical" evidence="1">
    <location>
        <begin position="12"/>
        <end position="45"/>
    </location>
</feature>
<protein>
    <submittedName>
        <fullName evidence="2">Uncharacterized protein</fullName>
    </submittedName>
</protein>
<sequence length="73" mass="7854">MVMLLRRTWVDWSVFVCMVVAAARCRGPIAAGLFTVFAVAVAVVAARESWKLVQLADIGPTRSAGGSEAHHRS</sequence>
<dbReference type="Proteomes" id="UP000037023">
    <property type="component" value="Unassembled WGS sequence"/>
</dbReference>
<evidence type="ECO:0000256" key="1">
    <source>
        <dbReference type="SAM" id="Phobius"/>
    </source>
</evidence>
<accession>A0A0L8K9L0</accession>
<dbReference type="AlphaFoldDB" id="A0A0L8K9L0"/>
<name>A0A0L8K9L0_STRVR</name>
<keyword evidence="1" id="KW-1133">Transmembrane helix</keyword>
<keyword evidence="1" id="KW-0472">Membrane</keyword>